<keyword evidence="11 13" id="KW-0234">DNA repair</keyword>
<keyword evidence="5 13" id="KW-0479">Metal-binding</keyword>
<evidence type="ECO:0000256" key="13">
    <source>
        <dbReference type="RuleBase" id="RU369042"/>
    </source>
</evidence>
<comment type="caution">
    <text evidence="16">The sequence shown here is derived from an EMBL/GenBank/DDBJ whole genome shotgun (WGS) entry which is preliminary data.</text>
</comment>
<feature type="region of interest" description="Disordered" evidence="14">
    <location>
        <begin position="233"/>
        <end position="256"/>
    </location>
</feature>
<dbReference type="GO" id="GO:0005634">
    <property type="term" value="C:nucleus"/>
    <property type="evidence" value="ECO:0007669"/>
    <property type="project" value="UniProtKB-SubCell"/>
</dbReference>
<evidence type="ECO:0000256" key="4">
    <source>
        <dbReference type="ARBA" id="ARBA00022722"/>
    </source>
</evidence>
<dbReference type="InterPro" id="IPR047416">
    <property type="entry name" value="XPF_nuclease_Mus81"/>
</dbReference>
<dbReference type="PANTHER" id="PTHR13451:SF0">
    <property type="entry name" value="CROSSOVER JUNCTION ENDONUCLEASE MUS81"/>
    <property type="match status" value="1"/>
</dbReference>
<feature type="region of interest" description="Disordered" evidence="14">
    <location>
        <begin position="340"/>
        <end position="403"/>
    </location>
</feature>
<keyword evidence="7 13" id="KW-0227">DNA damage</keyword>
<dbReference type="InterPro" id="IPR006166">
    <property type="entry name" value="ERCC4_domain"/>
</dbReference>
<keyword evidence="8 13" id="KW-0378">Hydrolase</keyword>
<keyword evidence="10 13" id="KW-0233">DNA recombination</keyword>
<reference evidence="16 17" key="1">
    <citation type="journal article" date="2018" name="Plant J.">
        <title>Genome sequences of Chlorella sorokiniana UTEX 1602 and Micractinium conductrix SAG 241.80: implications to maltose excretion by a green alga.</title>
        <authorList>
            <person name="Arriola M.B."/>
            <person name="Velmurugan N."/>
            <person name="Zhang Y."/>
            <person name="Plunkett M.H."/>
            <person name="Hondzo H."/>
            <person name="Barney B.M."/>
        </authorList>
    </citation>
    <scope>NUCLEOTIDE SEQUENCE [LARGE SCALE GENOMIC DNA]</scope>
    <source>
        <strain evidence="17">UTEX 1602</strain>
    </source>
</reference>
<feature type="compositionally biased region" description="Low complexity" evidence="14">
    <location>
        <begin position="269"/>
        <end position="295"/>
    </location>
</feature>
<proteinExistence type="inferred from homology"/>
<feature type="region of interest" description="Disordered" evidence="14">
    <location>
        <begin position="124"/>
        <end position="208"/>
    </location>
</feature>
<evidence type="ECO:0000256" key="9">
    <source>
        <dbReference type="ARBA" id="ARBA00022842"/>
    </source>
</evidence>
<name>A0A2P6TGR2_CHLSO</name>
<dbReference type="EC" id="3.1.22.-" evidence="13"/>
<comment type="function">
    <text evidence="13">Interacts with EME1 to form a DNA structure-specific endonuclease with substrate preference for branched DNA structures with a 5'-end at the branch nick. Typical substrates include 3'-flap structures, D-loops, replication forks and nicked Holliday junctions. May be required in mitosis for the processing of stalled or collapsed replication fork intermediates. May be required in meiosis for the repair of meiosis-specific double strand breaks subsequent to single-end invasion (SEI).</text>
</comment>
<evidence type="ECO:0000256" key="14">
    <source>
        <dbReference type="SAM" id="MobiDB-lite"/>
    </source>
</evidence>
<accession>A0A2P6TGR2</accession>
<dbReference type="GO" id="GO:0006308">
    <property type="term" value="P:DNA catabolic process"/>
    <property type="evidence" value="ECO:0007669"/>
    <property type="project" value="UniProtKB-UniRule"/>
</dbReference>
<dbReference type="InterPro" id="IPR042530">
    <property type="entry name" value="EME1/EME2_C"/>
</dbReference>
<dbReference type="GO" id="GO:0048257">
    <property type="term" value="F:3'-flap endonuclease activity"/>
    <property type="evidence" value="ECO:0007669"/>
    <property type="project" value="TreeGrafter"/>
</dbReference>
<keyword evidence="17" id="KW-1185">Reference proteome</keyword>
<evidence type="ECO:0000313" key="17">
    <source>
        <dbReference type="Proteomes" id="UP000239899"/>
    </source>
</evidence>
<evidence type="ECO:0000256" key="3">
    <source>
        <dbReference type="ARBA" id="ARBA00010015"/>
    </source>
</evidence>
<dbReference type="STRING" id="3076.A0A2P6TGR2"/>
<dbReference type="SUPFAM" id="SSF46934">
    <property type="entry name" value="UBA-like"/>
    <property type="match status" value="1"/>
</dbReference>
<dbReference type="CDD" id="cd20074">
    <property type="entry name" value="XPF_nuclease_Mus81"/>
    <property type="match status" value="1"/>
</dbReference>
<dbReference type="SUPFAM" id="SSF52980">
    <property type="entry name" value="Restriction endonuclease-like"/>
    <property type="match status" value="1"/>
</dbReference>
<dbReference type="OrthoDB" id="5963188at2759"/>
<comment type="subunit">
    <text evidence="13">Interacts with EME1.</text>
</comment>
<feature type="domain" description="ERCC4" evidence="15">
    <location>
        <begin position="446"/>
        <end position="541"/>
    </location>
</feature>
<dbReference type="AlphaFoldDB" id="A0A2P6TGR2"/>
<dbReference type="PANTHER" id="PTHR13451">
    <property type="entry name" value="CLASS II CROSSOVER JUNCTION ENDONUCLEASE MUS81"/>
    <property type="match status" value="1"/>
</dbReference>
<evidence type="ECO:0000256" key="11">
    <source>
        <dbReference type="ARBA" id="ARBA00023204"/>
    </source>
</evidence>
<feature type="region of interest" description="Disordered" evidence="14">
    <location>
        <begin position="269"/>
        <end position="304"/>
    </location>
</feature>
<dbReference type="GO" id="GO:0003677">
    <property type="term" value="F:DNA binding"/>
    <property type="evidence" value="ECO:0007669"/>
    <property type="project" value="UniProtKB-UniRule"/>
</dbReference>
<dbReference type="Gene3D" id="1.10.150.670">
    <property type="entry name" value="Crossover junction endonuclease EME1, DNA-binding domain"/>
    <property type="match status" value="1"/>
</dbReference>
<dbReference type="Pfam" id="PF02732">
    <property type="entry name" value="ERCC4"/>
    <property type="match status" value="1"/>
</dbReference>
<dbReference type="InterPro" id="IPR009060">
    <property type="entry name" value="UBA-like_sf"/>
</dbReference>
<evidence type="ECO:0000256" key="8">
    <source>
        <dbReference type="ARBA" id="ARBA00022801"/>
    </source>
</evidence>
<comment type="subcellular location">
    <subcellularLocation>
        <location evidence="2 13">Nucleus</location>
    </subcellularLocation>
</comment>
<evidence type="ECO:0000256" key="5">
    <source>
        <dbReference type="ARBA" id="ARBA00022723"/>
    </source>
</evidence>
<feature type="compositionally biased region" description="Low complexity" evidence="14">
    <location>
        <begin position="169"/>
        <end position="195"/>
    </location>
</feature>
<organism evidence="16 17">
    <name type="scientific">Chlorella sorokiniana</name>
    <name type="common">Freshwater green alga</name>
    <dbReference type="NCBI Taxonomy" id="3076"/>
    <lineage>
        <taxon>Eukaryota</taxon>
        <taxon>Viridiplantae</taxon>
        <taxon>Chlorophyta</taxon>
        <taxon>core chlorophytes</taxon>
        <taxon>Trebouxiophyceae</taxon>
        <taxon>Chlorellales</taxon>
        <taxon>Chlorellaceae</taxon>
        <taxon>Chlorella clade</taxon>
        <taxon>Chlorella</taxon>
    </lineage>
</organism>
<comment type="cofactor">
    <cofactor evidence="1 13">
        <name>Mg(2+)</name>
        <dbReference type="ChEBI" id="CHEBI:18420"/>
    </cofactor>
</comment>
<evidence type="ECO:0000256" key="7">
    <source>
        <dbReference type="ARBA" id="ARBA00022763"/>
    </source>
</evidence>
<dbReference type="Gene3D" id="3.40.50.10130">
    <property type="match status" value="1"/>
</dbReference>
<dbReference type="Proteomes" id="UP000239899">
    <property type="component" value="Unassembled WGS sequence"/>
</dbReference>
<keyword evidence="9 13" id="KW-0460">Magnesium</keyword>
<dbReference type="GO" id="GO:0000727">
    <property type="term" value="P:double-strand break repair via break-induced replication"/>
    <property type="evidence" value="ECO:0007669"/>
    <property type="project" value="UniProtKB-UniRule"/>
</dbReference>
<dbReference type="InterPro" id="IPR033309">
    <property type="entry name" value="Mus81"/>
</dbReference>
<dbReference type="GO" id="GO:0008821">
    <property type="term" value="F:crossover junction DNA endonuclease activity"/>
    <property type="evidence" value="ECO:0007669"/>
    <property type="project" value="UniProtKB-UniRule"/>
</dbReference>
<evidence type="ECO:0000256" key="6">
    <source>
        <dbReference type="ARBA" id="ARBA00022759"/>
    </source>
</evidence>
<keyword evidence="6 13" id="KW-0255">Endonuclease</keyword>
<dbReference type="GO" id="GO:0048476">
    <property type="term" value="C:Holliday junction resolvase complex"/>
    <property type="evidence" value="ECO:0007669"/>
    <property type="project" value="UniProtKB-UniRule"/>
</dbReference>
<feature type="compositionally biased region" description="Low complexity" evidence="14">
    <location>
        <begin position="150"/>
        <end position="162"/>
    </location>
</feature>
<evidence type="ECO:0000259" key="15">
    <source>
        <dbReference type="SMART" id="SM00891"/>
    </source>
</evidence>
<protein>
    <recommendedName>
        <fullName evidence="13">Crossover junction endonuclease MUS81</fullName>
        <ecNumber evidence="13">3.1.22.-</ecNumber>
    </recommendedName>
</protein>
<dbReference type="SMART" id="SM00891">
    <property type="entry name" value="ERCC4"/>
    <property type="match status" value="1"/>
</dbReference>
<evidence type="ECO:0000256" key="10">
    <source>
        <dbReference type="ARBA" id="ARBA00023172"/>
    </source>
</evidence>
<keyword evidence="4 13" id="KW-0540">Nuclease</keyword>
<dbReference type="InterPro" id="IPR011335">
    <property type="entry name" value="Restrct_endonuc-II-like"/>
</dbReference>
<dbReference type="Gene3D" id="1.10.8.10">
    <property type="entry name" value="DNA helicase RuvA subunit, C-terminal domain"/>
    <property type="match status" value="1"/>
</dbReference>
<dbReference type="GO" id="GO:0046872">
    <property type="term" value="F:metal ion binding"/>
    <property type="evidence" value="ECO:0007669"/>
    <property type="project" value="UniProtKB-UniRule"/>
</dbReference>
<dbReference type="GO" id="GO:0031573">
    <property type="term" value="P:mitotic intra-S DNA damage checkpoint signaling"/>
    <property type="evidence" value="ECO:0007669"/>
    <property type="project" value="TreeGrafter"/>
</dbReference>
<comment type="similarity">
    <text evidence="3 13">Belongs to the XPF family.</text>
</comment>
<feature type="compositionally biased region" description="Low complexity" evidence="14">
    <location>
        <begin position="124"/>
        <end position="142"/>
    </location>
</feature>
<evidence type="ECO:0000256" key="2">
    <source>
        <dbReference type="ARBA" id="ARBA00004123"/>
    </source>
</evidence>
<sequence length="744" mass="81292">MRDYTPQTGSVPFACLIELYQEGGCPSGPLRRVGVKKETLAALVDQRGLARTDPHKKTSRRGSRGQHYSVTALADALGGLRTHNQGLVTYEKKAWKLQREGERIARNLCLRHGIELPDWDQAAQHALQQPQQLAEQQPPQAQRPRRQRQPQRQQQEVQQVQQGSLSREAAGAAAIARQQQQQQQQQPAAAAGTAAVEQPGRLAGTRRSAPEVVDLLGSGCDSEDDSDADLLVSPFKRSRPQPVDSRGGSEGAGPSHVGRRLLWEATEQQRQPLAQQAQQQQQAQQTQRAQQQAQQPSPGRQEAVQQLAELCQASLADAQAALEAWDGDLDAAADFLFKAQQQQHREQPVQQEQGQGQQQQQRQQQQQQRQRQQQQRQRQQQQRQEQAQAPHQPGAAAAAAAAGAHAPAQAGAAAAFNPGAAWPLRQRLALPPLAPGQAFQDAYEIVLLVDSRELQATLAQLQAALGRQGVAVESRCLPVGDMLWVARDRATGAEHVLPFVLERKSSQDLLSSIRDGRYLQQKWRMLSSGLPHRLYLVETAGDAGMSDRDKRAVQTARTTTAVVDSFRVLHSKDFEHRNLRPNTIDWLCGLSRSIADRCTHEAAQAARAGPAPGGLMTFEHLSDRVKAEEEKALAGSAQWQLALMAAPGVPLGAAEAIAAAYPSPAALLQAVRQAGRLAVARRLAVLRHRVGGGEVMSEASALHLLSLLFPGQQQPAQQPAARQQQQQQQQQAVVHEDVIDLTCD</sequence>
<evidence type="ECO:0000313" key="16">
    <source>
        <dbReference type="EMBL" id="PRW33317.1"/>
    </source>
</evidence>
<dbReference type="EMBL" id="LHPG02000017">
    <property type="protein sequence ID" value="PRW33317.1"/>
    <property type="molecule type" value="Genomic_DNA"/>
</dbReference>
<gene>
    <name evidence="16" type="ORF">C2E21_7756</name>
</gene>
<evidence type="ECO:0000256" key="1">
    <source>
        <dbReference type="ARBA" id="ARBA00001946"/>
    </source>
</evidence>
<keyword evidence="12 13" id="KW-0539">Nucleus</keyword>
<evidence type="ECO:0000256" key="12">
    <source>
        <dbReference type="ARBA" id="ARBA00023242"/>
    </source>
</evidence>
<dbReference type="GO" id="GO:0000712">
    <property type="term" value="P:resolution of meiotic recombination intermediates"/>
    <property type="evidence" value="ECO:0007669"/>
    <property type="project" value="TreeGrafter"/>
</dbReference>